<accession>X1SR32</accession>
<organism evidence="1">
    <name type="scientific">marine sediment metagenome</name>
    <dbReference type="NCBI Taxonomy" id="412755"/>
    <lineage>
        <taxon>unclassified sequences</taxon>
        <taxon>metagenomes</taxon>
        <taxon>ecological metagenomes</taxon>
    </lineage>
</organism>
<reference evidence="1" key="1">
    <citation type="journal article" date="2014" name="Front. Microbiol.">
        <title>High frequency of phylogenetically diverse reductive dehalogenase-homologous genes in deep subseafloor sedimentary metagenomes.</title>
        <authorList>
            <person name="Kawai M."/>
            <person name="Futagami T."/>
            <person name="Toyoda A."/>
            <person name="Takaki Y."/>
            <person name="Nishi S."/>
            <person name="Hori S."/>
            <person name="Arai W."/>
            <person name="Tsubouchi T."/>
            <person name="Morono Y."/>
            <person name="Uchiyama I."/>
            <person name="Ito T."/>
            <person name="Fujiyama A."/>
            <person name="Inagaki F."/>
            <person name="Takami H."/>
        </authorList>
    </citation>
    <scope>NUCLEOTIDE SEQUENCE</scope>
    <source>
        <strain evidence="1">Expedition CK06-06</strain>
    </source>
</reference>
<dbReference type="EMBL" id="BARW01007906">
    <property type="protein sequence ID" value="GAI77815.1"/>
    <property type="molecule type" value="Genomic_DNA"/>
</dbReference>
<sequence>MTDDEFNQSCKWCGSDGWHESDLQDGKCIICVVNDCKHHNTEEVSNSIRMGEIVFHHVCLDCELCWTYTYKLDNGIRSKLTHEEVNTDDIYQDVKV</sequence>
<gene>
    <name evidence="1" type="ORF">S12H4_16352</name>
</gene>
<dbReference type="AlphaFoldDB" id="X1SR32"/>
<evidence type="ECO:0000313" key="1">
    <source>
        <dbReference type="EMBL" id="GAI77815.1"/>
    </source>
</evidence>
<name>X1SR32_9ZZZZ</name>
<comment type="caution">
    <text evidence="1">The sequence shown here is derived from an EMBL/GenBank/DDBJ whole genome shotgun (WGS) entry which is preliminary data.</text>
</comment>
<proteinExistence type="predicted"/>
<protein>
    <submittedName>
        <fullName evidence="1">Uncharacterized protein</fullName>
    </submittedName>
</protein>